<evidence type="ECO:0000256" key="2">
    <source>
        <dbReference type="ARBA" id="ARBA00022737"/>
    </source>
</evidence>
<dbReference type="InterPro" id="IPR019775">
    <property type="entry name" value="WD40_repeat_CS"/>
</dbReference>
<dbReference type="InterPro" id="IPR036322">
    <property type="entry name" value="WD40_repeat_dom_sf"/>
</dbReference>
<feature type="repeat" description="WD" evidence="3">
    <location>
        <begin position="552"/>
        <end position="586"/>
    </location>
</feature>
<dbReference type="EMBL" id="JAYGHG010000022">
    <property type="protein sequence ID" value="MEA5582394.1"/>
    <property type="molecule type" value="Genomic_DNA"/>
</dbReference>
<dbReference type="SMART" id="SM00320">
    <property type="entry name" value="WD40"/>
    <property type="match status" value="7"/>
</dbReference>
<proteinExistence type="predicted"/>
<name>A0ABU5UFV6_9CYAN</name>
<feature type="repeat" description="WD" evidence="3">
    <location>
        <begin position="376"/>
        <end position="417"/>
    </location>
</feature>
<feature type="repeat" description="WD" evidence="3">
    <location>
        <begin position="468"/>
        <end position="509"/>
    </location>
</feature>
<comment type="caution">
    <text evidence="4">The sequence shown here is derived from an EMBL/GenBank/DDBJ whole genome shotgun (WGS) entry which is preliminary data.</text>
</comment>
<dbReference type="CDD" id="cd00200">
    <property type="entry name" value="WD40"/>
    <property type="match status" value="1"/>
</dbReference>
<accession>A0ABU5UFV6</accession>
<dbReference type="PANTHER" id="PTHR19848">
    <property type="entry name" value="WD40 REPEAT PROTEIN"/>
    <property type="match status" value="1"/>
</dbReference>
<feature type="repeat" description="WD" evidence="3">
    <location>
        <begin position="334"/>
        <end position="367"/>
    </location>
</feature>
<dbReference type="PRINTS" id="PR00320">
    <property type="entry name" value="GPROTEINBRPT"/>
</dbReference>
<dbReference type="PROSITE" id="PS00678">
    <property type="entry name" value="WD_REPEATS_1"/>
    <property type="match status" value="1"/>
</dbReference>
<protein>
    <submittedName>
        <fullName evidence="4">WD40 repeat domain-containing protein</fullName>
    </submittedName>
</protein>
<reference evidence="4 5" key="1">
    <citation type="submission" date="2023-12" db="EMBL/GenBank/DDBJ databases">
        <title>Baltic Sea Cyanobacteria.</title>
        <authorList>
            <person name="Delbaje E."/>
            <person name="Fewer D.P."/>
            <person name="Shishido T.K."/>
        </authorList>
    </citation>
    <scope>NUCLEOTIDE SEQUENCE [LARGE SCALE GENOMIC DNA]</scope>
    <source>
        <strain evidence="4 5">UHCC-0300</strain>
    </source>
</reference>
<organism evidence="4 5">
    <name type="scientific">Nodularia harveyana UHCC-0300</name>
    <dbReference type="NCBI Taxonomy" id="2974287"/>
    <lineage>
        <taxon>Bacteria</taxon>
        <taxon>Bacillati</taxon>
        <taxon>Cyanobacteriota</taxon>
        <taxon>Cyanophyceae</taxon>
        <taxon>Nostocales</taxon>
        <taxon>Nodulariaceae</taxon>
        <taxon>Nodularia</taxon>
    </lineage>
</organism>
<dbReference type="SUPFAM" id="SSF50978">
    <property type="entry name" value="WD40 repeat-like"/>
    <property type="match status" value="1"/>
</dbReference>
<dbReference type="Gene3D" id="2.130.10.10">
    <property type="entry name" value="YVTN repeat-like/Quinoprotein amine dehydrogenase"/>
    <property type="match status" value="3"/>
</dbReference>
<dbReference type="PROSITE" id="PS50294">
    <property type="entry name" value="WD_REPEATS_REGION"/>
    <property type="match status" value="5"/>
</dbReference>
<feature type="repeat" description="WD" evidence="3">
    <location>
        <begin position="510"/>
        <end position="551"/>
    </location>
</feature>
<dbReference type="PANTHER" id="PTHR19848:SF8">
    <property type="entry name" value="F-BOX AND WD REPEAT DOMAIN CONTAINING 7"/>
    <property type="match status" value="1"/>
</dbReference>
<keyword evidence="1 3" id="KW-0853">WD repeat</keyword>
<evidence type="ECO:0000256" key="3">
    <source>
        <dbReference type="PROSITE-ProRule" id="PRU00221"/>
    </source>
</evidence>
<evidence type="ECO:0000256" key="1">
    <source>
        <dbReference type="ARBA" id="ARBA00022574"/>
    </source>
</evidence>
<dbReference type="RefSeq" id="WP_323196711.1">
    <property type="nucleotide sequence ID" value="NZ_JAYGHG010000022.1"/>
</dbReference>
<dbReference type="Pfam" id="PF00400">
    <property type="entry name" value="WD40"/>
    <property type="match status" value="6"/>
</dbReference>
<dbReference type="PROSITE" id="PS50082">
    <property type="entry name" value="WD_REPEATS_2"/>
    <property type="match status" value="6"/>
</dbReference>
<dbReference type="InterPro" id="IPR015943">
    <property type="entry name" value="WD40/YVTN_repeat-like_dom_sf"/>
</dbReference>
<dbReference type="InterPro" id="IPR001680">
    <property type="entry name" value="WD40_rpt"/>
</dbReference>
<feature type="repeat" description="WD" evidence="3">
    <location>
        <begin position="280"/>
        <end position="326"/>
    </location>
</feature>
<evidence type="ECO:0000313" key="4">
    <source>
        <dbReference type="EMBL" id="MEA5582394.1"/>
    </source>
</evidence>
<dbReference type="Proteomes" id="UP001302120">
    <property type="component" value="Unassembled WGS sequence"/>
</dbReference>
<keyword evidence="2" id="KW-0677">Repeat</keyword>
<dbReference type="InterPro" id="IPR020472">
    <property type="entry name" value="WD40_PAC1"/>
</dbReference>
<gene>
    <name evidence="4" type="ORF">VB620_13720</name>
</gene>
<sequence>MDWISLLKAQQADFLQRLTKPKTHDLFLLVNPVKGCHSEMVEFSGDKLSEIKEFSRQKAEIVAKNPPPIPPEYPDDVYWDIPFSEYFQKEAAKYLLREEIVTSVMAKRLGKLAKKLPQDPVENMVLDDEGNLRGESKFTYVLTDNLQWKVQVHAVDEESVNSIKKNKVRWSVTQDDLKNHVLIFLCLLRQFSTDDCQQKPAIIAGFLPSNQIEFSDQKVYITPSDLWYSGGLSWYFKSLITETETPLLVKKNQIKTTVETLPPEHPEKEVIGDWECWQTLKSHNQGINCLIFSSRSNNGQNSPILASGSRGEIKLWDLSKGELIATLLESPWVKSGEINQVNSLAFSTDGQTLVSGGADSTVKLWHIGGLDLIDILDKHHSMVRCVAFTPDGGMLVTAGDDRKVLFWDLVQRQVAIALSLDDTAAHSLVISPNGQTLAIGSYRKIKVWQTLQPNEWKTLKDSPPLYTLTGHSHIVSALAICADAKLLVSGSWDHTIKIWHLETGKLIRTLTGHRDRVYAIALSPDQQIIASGSADHTIKLWHLETGELLATFTGHSHTVTALAFTDSGEMLVSGSWDQTIKIWQRS</sequence>
<keyword evidence="5" id="KW-1185">Reference proteome</keyword>
<evidence type="ECO:0000313" key="5">
    <source>
        <dbReference type="Proteomes" id="UP001302120"/>
    </source>
</evidence>